<keyword evidence="8" id="KW-0969">Cilium</keyword>
<evidence type="ECO:0000259" key="7">
    <source>
        <dbReference type="Pfam" id="PF07195"/>
    </source>
</evidence>
<proteinExistence type="inferred from homology"/>
<dbReference type="Proteomes" id="UP000236726">
    <property type="component" value="Unassembled WGS sequence"/>
</dbReference>
<organism evidence="8 9">
    <name type="scientific">Lachnospira multipara</name>
    <dbReference type="NCBI Taxonomy" id="28051"/>
    <lineage>
        <taxon>Bacteria</taxon>
        <taxon>Bacillati</taxon>
        <taxon>Bacillota</taxon>
        <taxon>Clostridia</taxon>
        <taxon>Lachnospirales</taxon>
        <taxon>Lachnospiraceae</taxon>
        <taxon>Lachnospira</taxon>
    </lineage>
</organism>
<comment type="similarity">
    <text evidence="1 5">Belongs to the FliD family.</text>
</comment>
<dbReference type="EMBL" id="FNUL01000003">
    <property type="protein sequence ID" value="SEF54082.1"/>
    <property type="molecule type" value="Genomic_DNA"/>
</dbReference>
<protein>
    <recommendedName>
        <fullName evidence="5">Flagellar hook-associated protein 2</fullName>
        <shortName evidence="5">HAP2</shortName>
    </recommendedName>
    <alternativeName>
        <fullName evidence="5">Flagellar cap protein</fullName>
    </alternativeName>
</protein>
<dbReference type="AlphaFoldDB" id="A0A1H5SU15"/>
<keyword evidence="9" id="KW-1185">Reference proteome</keyword>
<reference evidence="8 9" key="1">
    <citation type="submission" date="2016-10" db="EMBL/GenBank/DDBJ databases">
        <authorList>
            <person name="de Groot N.N."/>
        </authorList>
    </citation>
    <scope>NUCLEOTIDE SEQUENCE [LARGE SCALE GENOMIC DNA]</scope>
    <source>
        <strain evidence="8 9">D15d</strain>
    </source>
</reference>
<feature type="domain" description="Flagellar hook-associated protein 2 N-terminal" evidence="6">
    <location>
        <begin position="10"/>
        <end position="105"/>
    </location>
</feature>
<comment type="subunit">
    <text evidence="2 5">Homopentamer.</text>
</comment>
<accession>A0A1H5SU15</accession>
<comment type="subcellular location">
    <subcellularLocation>
        <location evidence="5">Secreted</location>
    </subcellularLocation>
    <subcellularLocation>
        <location evidence="5">Bacterial flagellum</location>
    </subcellularLocation>
</comment>
<dbReference type="Pfam" id="PF07195">
    <property type="entry name" value="FliD_C"/>
    <property type="match status" value="1"/>
</dbReference>
<dbReference type="GO" id="GO:0009421">
    <property type="term" value="C:bacterial-type flagellum filament cap"/>
    <property type="evidence" value="ECO:0007669"/>
    <property type="project" value="InterPro"/>
</dbReference>
<dbReference type="PANTHER" id="PTHR30288:SF0">
    <property type="entry name" value="FLAGELLAR HOOK-ASSOCIATED PROTEIN 2"/>
    <property type="match status" value="1"/>
</dbReference>
<dbReference type="InterPro" id="IPR040026">
    <property type="entry name" value="FliD"/>
</dbReference>
<dbReference type="RefSeq" id="WP_181022474.1">
    <property type="nucleotide sequence ID" value="NZ_FNUL01000003.1"/>
</dbReference>
<sequence>MTVRVSGMVSGMDTDSLVEALVSSYKVKKDNLVKAQTKLSWKKDVWKTMNTSIYSFYSGKLSAARLSTNYNLKTATVSNSSVAKVTASSSAVNGTQTLKVNKLASTGYLTGGEITDSSGSSLTESSKVSEVSGLSSFSSGNIAVKVNDETKYVNITSDMTLSQVANAFKGAGLNASFDANNGRFFISSKESGADNDFIVTASDSSGLSLLQNLGIYSTSTATTEEYKTWANYTDEELENLASEAANKNTKSVEDRAEAYAKQYNSAYNASKAITKANGSLSEMETKKAEYENAMSAYDSYKTTDEDGNETYDTEAIEEAGLTSEFNTAKTNLENINTAITNYNNYQTTMSETADYVVFSDDGTATAATEGTTAYDNIQSEYDSEYATNYDSYLATITAKREYAQSVVDGTVSTAATGASANAVRIPGSDSEIVLNGAKFKNDTNTFSINGLTIQATALTGDEAVSITTDTDIDGIYDFVKGFITDYNKLIKEMDVKYNAASAKGFEPLTSEEKDSMSDDEVEKWETKIKDSLLRKDNILGLTMNSLKADMASAFTIDGKGYSLASFGISTLGYFASPENETGVYHIDGNSEDSATSGNDDKLREAIANDSETVISFFSQLATKLYTDLGNRMASSSTSSAYTIYNDKEMNTQYSQYTSKITDAEEKVTTWEDYYYKKFSAMESSLASLNSQQSSLSSYFG</sequence>
<evidence type="ECO:0000259" key="6">
    <source>
        <dbReference type="Pfam" id="PF02465"/>
    </source>
</evidence>
<dbReference type="Pfam" id="PF02465">
    <property type="entry name" value="FliD_N"/>
    <property type="match status" value="1"/>
</dbReference>
<evidence type="ECO:0000256" key="1">
    <source>
        <dbReference type="ARBA" id="ARBA00009764"/>
    </source>
</evidence>
<keyword evidence="8" id="KW-0282">Flagellum</keyword>
<keyword evidence="4 5" id="KW-0975">Bacterial flagellum</keyword>
<evidence type="ECO:0000256" key="5">
    <source>
        <dbReference type="RuleBase" id="RU362066"/>
    </source>
</evidence>
<evidence type="ECO:0000313" key="8">
    <source>
        <dbReference type="EMBL" id="SEF54082.1"/>
    </source>
</evidence>
<dbReference type="GO" id="GO:0009424">
    <property type="term" value="C:bacterial-type flagellum hook"/>
    <property type="evidence" value="ECO:0007669"/>
    <property type="project" value="UniProtKB-UniRule"/>
</dbReference>
<name>A0A1H5SU15_9FIRM</name>
<keyword evidence="3" id="KW-0175">Coiled coil</keyword>
<keyword evidence="8" id="KW-0966">Cell projection</keyword>
<keyword evidence="5" id="KW-0964">Secreted</keyword>
<gene>
    <name evidence="8" type="ORF">SAMN05216537_103135</name>
</gene>
<comment type="function">
    <text evidence="5">Required for morphogenesis and for the elongation of the flagellar filament by facilitating polymerization of the flagellin monomers at the tip of growing filament. Forms a capping structure, which prevents flagellin subunits (transported through the central channel of the flagellum) from leaking out without polymerization at the distal end.</text>
</comment>
<evidence type="ECO:0000256" key="2">
    <source>
        <dbReference type="ARBA" id="ARBA00011255"/>
    </source>
</evidence>
<feature type="domain" description="Flagellar hook-associated protein 2 C-terminal" evidence="7">
    <location>
        <begin position="427"/>
        <end position="689"/>
    </location>
</feature>
<dbReference type="GO" id="GO:0071973">
    <property type="term" value="P:bacterial-type flagellum-dependent cell motility"/>
    <property type="evidence" value="ECO:0007669"/>
    <property type="project" value="TreeGrafter"/>
</dbReference>
<evidence type="ECO:0000256" key="3">
    <source>
        <dbReference type="ARBA" id="ARBA00023054"/>
    </source>
</evidence>
<evidence type="ECO:0000313" key="9">
    <source>
        <dbReference type="Proteomes" id="UP000236726"/>
    </source>
</evidence>
<dbReference type="GO" id="GO:0007155">
    <property type="term" value="P:cell adhesion"/>
    <property type="evidence" value="ECO:0007669"/>
    <property type="project" value="InterPro"/>
</dbReference>
<dbReference type="InterPro" id="IPR010809">
    <property type="entry name" value="FliD_C"/>
</dbReference>
<dbReference type="GO" id="GO:0005576">
    <property type="term" value="C:extracellular region"/>
    <property type="evidence" value="ECO:0007669"/>
    <property type="project" value="UniProtKB-SubCell"/>
</dbReference>
<dbReference type="InterPro" id="IPR003481">
    <property type="entry name" value="FliD_N"/>
</dbReference>
<evidence type="ECO:0000256" key="4">
    <source>
        <dbReference type="ARBA" id="ARBA00023143"/>
    </source>
</evidence>
<dbReference type="PANTHER" id="PTHR30288">
    <property type="entry name" value="FLAGELLAR CAP/ASSEMBLY PROTEIN FLID"/>
    <property type="match status" value="1"/>
</dbReference>